<evidence type="ECO:0000313" key="1">
    <source>
        <dbReference type="EMBL" id="KKM63566.1"/>
    </source>
</evidence>
<dbReference type="AlphaFoldDB" id="A0A0F9JMC1"/>
<dbReference type="EMBL" id="LAZR01011072">
    <property type="protein sequence ID" value="KKM63566.1"/>
    <property type="molecule type" value="Genomic_DNA"/>
</dbReference>
<protein>
    <submittedName>
        <fullName evidence="1">Uncharacterized protein</fullName>
    </submittedName>
</protein>
<comment type="caution">
    <text evidence="1">The sequence shown here is derived from an EMBL/GenBank/DDBJ whole genome shotgun (WGS) entry which is preliminary data.</text>
</comment>
<reference evidence="1" key="1">
    <citation type="journal article" date="2015" name="Nature">
        <title>Complex archaea that bridge the gap between prokaryotes and eukaryotes.</title>
        <authorList>
            <person name="Spang A."/>
            <person name="Saw J.H."/>
            <person name="Jorgensen S.L."/>
            <person name="Zaremba-Niedzwiedzka K."/>
            <person name="Martijn J."/>
            <person name="Lind A.E."/>
            <person name="van Eijk R."/>
            <person name="Schleper C."/>
            <person name="Guy L."/>
            <person name="Ettema T.J."/>
        </authorList>
    </citation>
    <scope>NUCLEOTIDE SEQUENCE</scope>
</reference>
<gene>
    <name evidence="1" type="ORF">LCGC14_1510110</name>
</gene>
<accession>A0A0F9JMC1</accession>
<proteinExistence type="predicted"/>
<name>A0A0F9JMC1_9ZZZZ</name>
<organism evidence="1">
    <name type="scientific">marine sediment metagenome</name>
    <dbReference type="NCBI Taxonomy" id="412755"/>
    <lineage>
        <taxon>unclassified sequences</taxon>
        <taxon>metagenomes</taxon>
        <taxon>ecological metagenomes</taxon>
    </lineage>
</organism>
<sequence>MKPLSEFEKDLRADGKGLSGDAFLVNRANCDLLQAWLREADAWLRKAELHTGELQYIRRELLGTTRTEGEK</sequence>